<sequence length="192" mass="21655">MRLFQAIPRLETERFLLRGMESDDAPAVLANLSDPDVTRDMGVQAFASIEEAEGLIRFMNDLFAKGIAFRWGIVRKEDNQLVGTCGYNGWETNRGSRVEIAYDLGKPYWRKGYMTEIMEALLAYSFEEAAFYRVEAFTNPDAVPSMKLLESVGFQKDGVLRGYASAGDGYIDQCCFSLLRGDWLAQRKGEAE</sequence>
<proteinExistence type="predicted"/>
<comment type="caution">
    <text evidence="2">The sequence shown here is derived from an EMBL/GenBank/DDBJ whole genome shotgun (WGS) entry which is preliminary data.</text>
</comment>
<dbReference type="RefSeq" id="WP_254759892.1">
    <property type="nucleotide sequence ID" value="NZ_JANCLT010000008.1"/>
</dbReference>
<accession>A0AA41XBL8</accession>
<dbReference type="Proteomes" id="UP001156102">
    <property type="component" value="Unassembled WGS sequence"/>
</dbReference>
<reference evidence="2" key="1">
    <citation type="submission" date="2022-07" db="EMBL/GenBank/DDBJ databases">
        <authorList>
            <person name="Li W.-J."/>
            <person name="Deng Q.-Q."/>
        </authorList>
    </citation>
    <scope>NUCLEOTIDE SEQUENCE</scope>
    <source>
        <strain evidence="2">SYSU M60031</strain>
    </source>
</reference>
<evidence type="ECO:0000259" key="1">
    <source>
        <dbReference type="PROSITE" id="PS51186"/>
    </source>
</evidence>
<gene>
    <name evidence="2" type="ORF">NK662_15720</name>
</gene>
<dbReference type="GO" id="GO:0005737">
    <property type="term" value="C:cytoplasm"/>
    <property type="evidence" value="ECO:0007669"/>
    <property type="project" value="TreeGrafter"/>
</dbReference>
<dbReference type="AlphaFoldDB" id="A0AA41XBL8"/>
<feature type="domain" description="N-acetyltransferase" evidence="1">
    <location>
        <begin position="15"/>
        <end position="177"/>
    </location>
</feature>
<dbReference type="SUPFAM" id="SSF55729">
    <property type="entry name" value="Acyl-CoA N-acyltransferases (Nat)"/>
    <property type="match status" value="1"/>
</dbReference>
<dbReference type="InterPro" id="IPR051531">
    <property type="entry name" value="N-acetyltransferase"/>
</dbReference>
<evidence type="ECO:0000313" key="3">
    <source>
        <dbReference type="Proteomes" id="UP001156102"/>
    </source>
</evidence>
<dbReference type="InterPro" id="IPR000182">
    <property type="entry name" value="GNAT_dom"/>
</dbReference>
<protein>
    <submittedName>
        <fullName evidence="2">GNAT family N-acetyltransferase</fullName>
    </submittedName>
</protein>
<dbReference type="PANTHER" id="PTHR43792">
    <property type="entry name" value="GNAT FAMILY, PUTATIVE (AFU_ORTHOLOGUE AFUA_3G00765)-RELATED-RELATED"/>
    <property type="match status" value="1"/>
</dbReference>
<evidence type="ECO:0000313" key="2">
    <source>
        <dbReference type="EMBL" id="MCP8969975.1"/>
    </source>
</evidence>
<dbReference type="Pfam" id="PF13302">
    <property type="entry name" value="Acetyltransf_3"/>
    <property type="match status" value="1"/>
</dbReference>
<dbReference type="EMBL" id="JANCLT010000008">
    <property type="protein sequence ID" value="MCP8969975.1"/>
    <property type="molecule type" value="Genomic_DNA"/>
</dbReference>
<keyword evidence="3" id="KW-1185">Reference proteome</keyword>
<dbReference type="PANTHER" id="PTHR43792:SF9">
    <property type="entry name" value="RIBOSOMAL-PROTEIN-ALANINE ACETYLTRANSFERASE"/>
    <property type="match status" value="1"/>
</dbReference>
<name>A0AA41XBL8_9BACI</name>
<organism evidence="2 3">
    <name type="scientific">Ectobacillus ponti</name>
    <dbReference type="NCBI Taxonomy" id="2961894"/>
    <lineage>
        <taxon>Bacteria</taxon>
        <taxon>Bacillati</taxon>
        <taxon>Bacillota</taxon>
        <taxon>Bacilli</taxon>
        <taxon>Bacillales</taxon>
        <taxon>Bacillaceae</taxon>
        <taxon>Ectobacillus</taxon>
    </lineage>
</organism>
<dbReference type="Gene3D" id="3.40.630.30">
    <property type="match status" value="1"/>
</dbReference>
<dbReference type="GO" id="GO:0008999">
    <property type="term" value="F:protein-N-terminal-alanine acetyltransferase activity"/>
    <property type="evidence" value="ECO:0007669"/>
    <property type="project" value="TreeGrafter"/>
</dbReference>
<dbReference type="PROSITE" id="PS51186">
    <property type="entry name" value="GNAT"/>
    <property type="match status" value="1"/>
</dbReference>
<dbReference type="InterPro" id="IPR016181">
    <property type="entry name" value="Acyl_CoA_acyltransferase"/>
</dbReference>